<comment type="caution">
    <text evidence="7">The sequence shown here is derived from an EMBL/GenBank/DDBJ whole genome shotgun (WGS) entry which is preliminary data.</text>
</comment>
<dbReference type="GO" id="GO:0005737">
    <property type="term" value="C:cytoplasm"/>
    <property type="evidence" value="ECO:0007669"/>
    <property type="project" value="TreeGrafter"/>
</dbReference>
<dbReference type="Gene3D" id="1.10.510.10">
    <property type="entry name" value="Transferase(Phosphotransferase) domain 1"/>
    <property type="match status" value="1"/>
</dbReference>
<name>A0A8K1C3F4_PYTOL</name>
<evidence type="ECO:0000256" key="2">
    <source>
        <dbReference type="ARBA" id="ARBA00022741"/>
    </source>
</evidence>
<dbReference type="InterPro" id="IPR017441">
    <property type="entry name" value="Protein_kinase_ATP_BS"/>
</dbReference>
<accession>A0A8K1C3F4</accession>
<dbReference type="GO" id="GO:0004674">
    <property type="term" value="F:protein serine/threonine kinase activity"/>
    <property type="evidence" value="ECO:0007669"/>
    <property type="project" value="UniProtKB-EC"/>
</dbReference>
<evidence type="ECO:0000313" key="8">
    <source>
        <dbReference type="Proteomes" id="UP000794436"/>
    </source>
</evidence>
<dbReference type="PANTHER" id="PTHR48012">
    <property type="entry name" value="STERILE20-LIKE KINASE, ISOFORM B-RELATED"/>
    <property type="match status" value="1"/>
</dbReference>
<sequence length="499" mass="55159">MTTIQRHANPEELFEVLERLGEGSYGKVYKALYRPNADVVALKIVPSDGDDDRDFQQLTKEIHILEKCQSPFIVQYYGSFLYESHLWISMEFCAAGSLADLLALRRRCLNEAQVAAVCANVALGLAYLHANHSIHRDIKAGNILLASSGIAKLADFGVSAQLTTTINKRKTVIGTPFWMAPEVIQESQYDGKADIWSLGITAIELAEGEPPLAQMHPMRAIFMIPSRPSPTLKNPSSYSSECHDFLAKCLQKDAQQRPSAADLLPHPFIAKQVERLTSNMSGLPILQELYEESLECVQESRDEQQQDEYAFRSMRTARVNGSLSLHDVSTMLRHGGYNGASLASTATMVSQSSTLIYTGIESESGGTMVYRASDYGTMVAATPPSAPFSCGTMIAADPAAEQDQDDVVKATDEPNEPSFMKYFRHSAPEADVDAIKTTTIRRAGSTTMKDAGETVRKLHRQLKELEERYVSDQKALTLRYESDRAVLEQQLDALALSMQ</sequence>
<dbReference type="PROSITE" id="PS50011">
    <property type="entry name" value="PROTEIN_KINASE_DOM"/>
    <property type="match status" value="1"/>
</dbReference>
<dbReference type="InterPro" id="IPR050629">
    <property type="entry name" value="STE20/SPS1-PAK"/>
</dbReference>
<proteinExistence type="predicted"/>
<dbReference type="SUPFAM" id="SSF56112">
    <property type="entry name" value="Protein kinase-like (PK-like)"/>
    <property type="match status" value="1"/>
</dbReference>
<dbReference type="AlphaFoldDB" id="A0A8K1C3F4"/>
<dbReference type="SMART" id="SM00220">
    <property type="entry name" value="S_TKc"/>
    <property type="match status" value="1"/>
</dbReference>
<gene>
    <name evidence="7" type="ORF">Poli38472_010673</name>
</gene>
<dbReference type="InterPro" id="IPR000719">
    <property type="entry name" value="Prot_kinase_dom"/>
</dbReference>
<dbReference type="GO" id="GO:0005524">
    <property type="term" value="F:ATP binding"/>
    <property type="evidence" value="ECO:0007669"/>
    <property type="project" value="UniProtKB-UniRule"/>
</dbReference>
<keyword evidence="3 4" id="KW-0067">ATP-binding</keyword>
<organism evidence="7 8">
    <name type="scientific">Pythium oligandrum</name>
    <name type="common">Mycoparasitic fungus</name>
    <dbReference type="NCBI Taxonomy" id="41045"/>
    <lineage>
        <taxon>Eukaryota</taxon>
        <taxon>Sar</taxon>
        <taxon>Stramenopiles</taxon>
        <taxon>Oomycota</taxon>
        <taxon>Peronosporomycetes</taxon>
        <taxon>Pythiales</taxon>
        <taxon>Pythiaceae</taxon>
        <taxon>Pythium</taxon>
    </lineage>
</organism>
<feature type="domain" description="Protein kinase" evidence="6">
    <location>
        <begin position="14"/>
        <end position="269"/>
    </location>
</feature>
<dbReference type="Pfam" id="PF00069">
    <property type="entry name" value="Pkinase"/>
    <property type="match status" value="1"/>
</dbReference>
<evidence type="ECO:0000256" key="5">
    <source>
        <dbReference type="SAM" id="Coils"/>
    </source>
</evidence>
<evidence type="ECO:0000256" key="3">
    <source>
        <dbReference type="ARBA" id="ARBA00022840"/>
    </source>
</evidence>
<dbReference type="OrthoDB" id="2914378at2759"/>
<dbReference type="EMBL" id="SPLM01000147">
    <property type="protein sequence ID" value="TMW55791.1"/>
    <property type="molecule type" value="Genomic_DNA"/>
</dbReference>
<dbReference type="InterPro" id="IPR011009">
    <property type="entry name" value="Kinase-like_dom_sf"/>
</dbReference>
<keyword evidence="8" id="KW-1185">Reference proteome</keyword>
<protein>
    <recommendedName>
        <fullName evidence="1">non-specific serine/threonine protein kinase</fullName>
        <ecNumber evidence="1">2.7.11.1</ecNumber>
    </recommendedName>
</protein>
<dbReference type="CDD" id="cd06612">
    <property type="entry name" value="STKc_MST1_2"/>
    <property type="match status" value="1"/>
</dbReference>
<dbReference type="PROSITE" id="PS00107">
    <property type="entry name" value="PROTEIN_KINASE_ATP"/>
    <property type="match status" value="1"/>
</dbReference>
<dbReference type="FunFam" id="1.10.510.10:FF:001091">
    <property type="entry name" value="STE family protein kinase"/>
    <property type="match status" value="1"/>
</dbReference>
<evidence type="ECO:0000313" key="7">
    <source>
        <dbReference type="EMBL" id="TMW55791.1"/>
    </source>
</evidence>
<dbReference type="Proteomes" id="UP000794436">
    <property type="component" value="Unassembled WGS sequence"/>
</dbReference>
<reference evidence="7" key="1">
    <citation type="submission" date="2019-03" db="EMBL/GenBank/DDBJ databases">
        <title>Long read genome sequence of the mycoparasitic Pythium oligandrum ATCC 38472 isolated from sugarbeet rhizosphere.</title>
        <authorList>
            <person name="Gaulin E."/>
        </authorList>
    </citation>
    <scope>NUCLEOTIDE SEQUENCE</scope>
    <source>
        <strain evidence="7">ATCC 38472_TT</strain>
    </source>
</reference>
<keyword evidence="2 4" id="KW-0547">Nucleotide-binding</keyword>
<feature type="coiled-coil region" evidence="5">
    <location>
        <begin position="448"/>
        <end position="475"/>
    </location>
</feature>
<dbReference type="PANTHER" id="PTHR48012:SF2">
    <property type="entry name" value="STERILE20-LIKE KINASE, ISOFORM B"/>
    <property type="match status" value="1"/>
</dbReference>
<evidence type="ECO:0000259" key="6">
    <source>
        <dbReference type="PROSITE" id="PS50011"/>
    </source>
</evidence>
<keyword evidence="5" id="KW-0175">Coiled coil</keyword>
<dbReference type="EC" id="2.7.11.1" evidence="1"/>
<evidence type="ECO:0000256" key="1">
    <source>
        <dbReference type="ARBA" id="ARBA00012513"/>
    </source>
</evidence>
<evidence type="ECO:0000256" key="4">
    <source>
        <dbReference type="PROSITE-ProRule" id="PRU10141"/>
    </source>
</evidence>
<feature type="binding site" evidence="4">
    <location>
        <position position="43"/>
    </location>
    <ligand>
        <name>ATP</name>
        <dbReference type="ChEBI" id="CHEBI:30616"/>
    </ligand>
</feature>